<dbReference type="InterPro" id="IPR050596">
    <property type="entry name" value="AspAT/PAT-like"/>
</dbReference>
<keyword evidence="10" id="KW-1185">Reference proteome</keyword>
<sequence length="416" mass="44396">MTRTIPTDSPAPSFQSPAPLSTWARNIAPSPTLAVDAKAKTLIAAGEDVCGFAAGEPDFDTPEHIKEAAIKALRDGKTKYAPTPGIPPLRDAIARKYSEFYKIPTQASQVIVSPGGKFSCYLAILATCSAGDEVIIPAPYWVSYPEMVKLAGAVPVPVLATDETGFKLTPAALEAAITPRTRLLILNSPSNPTGAVYTRAEMEALTAVALRHNLYLMSDEIYEHLLYDGAAHVSPASLSAAARERTIIVSGFAKTFAMTGWRLGTIIAPAPIAKAISELQSQMTSNATTFAQWGALAAYTEPEKTQAALAAMLEKFDQRRTFLHAELNKIPGIKCLLSQGAFYLFPNISSFGIEDRIFCERLLDEAKVAAVHGSAFGAPGFIRISYATSEEILAKGVSRLAQFCAGLSKRANTPAG</sequence>
<dbReference type="PRINTS" id="PR00753">
    <property type="entry name" value="ACCSYNTHASE"/>
</dbReference>
<evidence type="ECO:0000256" key="5">
    <source>
        <dbReference type="ARBA" id="ARBA00022898"/>
    </source>
</evidence>
<comment type="cofactor">
    <cofactor evidence="1 6">
        <name>pyridoxal 5'-phosphate</name>
        <dbReference type="ChEBI" id="CHEBI:597326"/>
    </cofactor>
</comment>
<evidence type="ECO:0000256" key="4">
    <source>
        <dbReference type="ARBA" id="ARBA00022679"/>
    </source>
</evidence>
<dbReference type="InterPro" id="IPR004838">
    <property type="entry name" value="NHTrfase_class1_PyrdxlP-BS"/>
</dbReference>
<evidence type="ECO:0000313" key="10">
    <source>
        <dbReference type="Proteomes" id="UP000070058"/>
    </source>
</evidence>
<keyword evidence="5" id="KW-0663">Pyridoxal phosphate</keyword>
<dbReference type="InterPro" id="IPR015421">
    <property type="entry name" value="PyrdxlP-dep_Trfase_major"/>
</dbReference>
<dbReference type="SUPFAM" id="SSF53383">
    <property type="entry name" value="PLP-dependent transferases"/>
    <property type="match status" value="1"/>
</dbReference>
<evidence type="ECO:0000256" key="1">
    <source>
        <dbReference type="ARBA" id="ARBA00001933"/>
    </source>
</evidence>
<feature type="region of interest" description="Disordered" evidence="7">
    <location>
        <begin position="1"/>
        <end position="20"/>
    </location>
</feature>
<dbReference type="PROSITE" id="PS00105">
    <property type="entry name" value="AA_TRANSFER_CLASS_1"/>
    <property type="match status" value="1"/>
</dbReference>
<organism evidence="9 10">
    <name type="scientific">Cephaloticoccus primus</name>
    <dbReference type="NCBI Taxonomy" id="1548207"/>
    <lineage>
        <taxon>Bacteria</taxon>
        <taxon>Pseudomonadati</taxon>
        <taxon>Verrucomicrobiota</taxon>
        <taxon>Opitutia</taxon>
        <taxon>Opitutales</taxon>
        <taxon>Opitutaceae</taxon>
        <taxon>Cephaloticoccus</taxon>
    </lineage>
</organism>
<dbReference type="GO" id="GO:0030170">
    <property type="term" value="F:pyridoxal phosphate binding"/>
    <property type="evidence" value="ECO:0007669"/>
    <property type="project" value="InterPro"/>
</dbReference>
<dbReference type="FunFam" id="3.40.640.10:FF:000033">
    <property type="entry name" value="Aspartate aminotransferase"/>
    <property type="match status" value="1"/>
</dbReference>
<protein>
    <recommendedName>
        <fullName evidence="6">Aminotransferase</fullName>
        <ecNumber evidence="6">2.6.1.-</ecNumber>
    </recommendedName>
</protein>
<reference evidence="10" key="1">
    <citation type="submission" date="2016-02" db="EMBL/GenBank/DDBJ databases">
        <authorList>
            <person name="Sanders J.G."/>
            <person name="Lin J.Y."/>
            <person name="Wertz J.T."/>
            <person name="Russell J.A."/>
            <person name="Moreau C.S."/>
            <person name="Powell S."/>
        </authorList>
    </citation>
    <scope>NUCLEOTIDE SEQUENCE [LARGE SCALE GENOMIC DNA]</scope>
    <source>
        <strain evidence="10">CAG34</strain>
    </source>
</reference>
<dbReference type="Gene3D" id="3.90.1150.10">
    <property type="entry name" value="Aspartate Aminotransferase, domain 1"/>
    <property type="match status" value="1"/>
</dbReference>
<evidence type="ECO:0000256" key="7">
    <source>
        <dbReference type="SAM" id="MobiDB-lite"/>
    </source>
</evidence>
<dbReference type="Proteomes" id="UP000070058">
    <property type="component" value="Unassembled WGS sequence"/>
</dbReference>
<gene>
    <name evidence="9" type="ORF">AXK11_03875</name>
</gene>
<dbReference type="OrthoDB" id="9813612at2"/>
<comment type="caution">
    <text evidence="9">The sequence shown here is derived from an EMBL/GenBank/DDBJ whole genome shotgun (WGS) entry which is preliminary data.</text>
</comment>
<evidence type="ECO:0000313" key="9">
    <source>
        <dbReference type="EMBL" id="KXU36674.1"/>
    </source>
</evidence>
<evidence type="ECO:0000256" key="6">
    <source>
        <dbReference type="RuleBase" id="RU000481"/>
    </source>
</evidence>
<evidence type="ECO:0000259" key="8">
    <source>
        <dbReference type="Pfam" id="PF00155"/>
    </source>
</evidence>
<comment type="similarity">
    <text evidence="2 6">Belongs to the class-I pyridoxal-phosphate-dependent aminotransferase family.</text>
</comment>
<evidence type="ECO:0000256" key="3">
    <source>
        <dbReference type="ARBA" id="ARBA00022576"/>
    </source>
</evidence>
<dbReference type="Pfam" id="PF00155">
    <property type="entry name" value="Aminotran_1_2"/>
    <property type="match status" value="1"/>
</dbReference>
<keyword evidence="4 6" id="KW-0808">Transferase</keyword>
<accession>A0A139SQ81</accession>
<dbReference type="InterPro" id="IPR004839">
    <property type="entry name" value="Aminotransferase_I/II_large"/>
</dbReference>
<proteinExistence type="inferred from homology"/>
<dbReference type="InterPro" id="IPR015424">
    <property type="entry name" value="PyrdxlP-dep_Trfase"/>
</dbReference>
<dbReference type="EMBL" id="LSZQ01000029">
    <property type="protein sequence ID" value="KXU36674.1"/>
    <property type="molecule type" value="Genomic_DNA"/>
</dbReference>
<evidence type="ECO:0000256" key="2">
    <source>
        <dbReference type="ARBA" id="ARBA00007441"/>
    </source>
</evidence>
<dbReference type="PANTHER" id="PTHR46383:SF1">
    <property type="entry name" value="ASPARTATE AMINOTRANSFERASE"/>
    <property type="match status" value="1"/>
</dbReference>
<dbReference type="EC" id="2.6.1.-" evidence="6"/>
<keyword evidence="3 6" id="KW-0032">Aminotransferase</keyword>
<dbReference type="GO" id="GO:0008483">
    <property type="term" value="F:transaminase activity"/>
    <property type="evidence" value="ECO:0007669"/>
    <property type="project" value="UniProtKB-KW"/>
</dbReference>
<dbReference type="CDD" id="cd00609">
    <property type="entry name" value="AAT_like"/>
    <property type="match status" value="1"/>
</dbReference>
<dbReference type="GO" id="GO:0006520">
    <property type="term" value="P:amino acid metabolic process"/>
    <property type="evidence" value="ECO:0007669"/>
    <property type="project" value="InterPro"/>
</dbReference>
<name>A0A139SQ81_9BACT</name>
<feature type="domain" description="Aminotransferase class I/classII large" evidence="8">
    <location>
        <begin position="48"/>
        <end position="399"/>
    </location>
</feature>
<dbReference type="STRING" id="1548207.AXK11_03875"/>
<dbReference type="RefSeq" id="WP_068629408.1">
    <property type="nucleotide sequence ID" value="NZ_LSZQ01000029.1"/>
</dbReference>
<dbReference type="Gene3D" id="3.40.640.10">
    <property type="entry name" value="Type I PLP-dependent aspartate aminotransferase-like (Major domain)"/>
    <property type="match status" value="1"/>
</dbReference>
<feature type="compositionally biased region" description="Polar residues" evidence="7">
    <location>
        <begin position="1"/>
        <end position="19"/>
    </location>
</feature>
<dbReference type="InterPro" id="IPR015422">
    <property type="entry name" value="PyrdxlP-dep_Trfase_small"/>
</dbReference>
<dbReference type="PANTHER" id="PTHR46383">
    <property type="entry name" value="ASPARTATE AMINOTRANSFERASE"/>
    <property type="match status" value="1"/>
</dbReference>
<dbReference type="AlphaFoldDB" id="A0A139SQ81"/>